<dbReference type="RefSeq" id="WP_119000062.1">
    <property type="nucleotide sequence ID" value="NZ_QWGP01000008.1"/>
</dbReference>
<dbReference type="EMBL" id="QWGP01000008">
    <property type="protein sequence ID" value="RHZ95518.1"/>
    <property type="molecule type" value="Genomic_DNA"/>
</dbReference>
<evidence type="ECO:0000313" key="2">
    <source>
        <dbReference type="Proteomes" id="UP000266305"/>
    </source>
</evidence>
<accession>A0AAX1ULZ0</accession>
<reference evidence="1 2" key="1">
    <citation type="submission" date="2018-08" db="EMBL/GenBank/DDBJ databases">
        <title>Draft genome sequence of Rhodobacter sphaeroides FY.</title>
        <authorList>
            <person name="Rayyan A."/>
            <person name="Meyer T.E."/>
            <person name="Kyndt J.A."/>
        </authorList>
    </citation>
    <scope>NUCLEOTIDE SEQUENCE [LARGE SCALE GENOMIC DNA]</scope>
    <source>
        <strain evidence="1 2">FY</strain>
    </source>
</reference>
<evidence type="ECO:0008006" key="3">
    <source>
        <dbReference type="Google" id="ProtNLM"/>
    </source>
</evidence>
<dbReference type="AlphaFoldDB" id="A0AAX1ULZ0"/>
<organism evidence="1 2">
    <name type="scientific">Cereibacter sphaeroides</name>
    <name type="common">Rhodobacter sphaeroides</name>
    <dbReference type="NCBI Taxonomy" id="1063"/>
    <lineage>
        <taxon>Bacteria</taxon>
        <taxon>Pseudomonadati</taxon>
        <taxon>Pseudomonadota</taxon>
        <taxon>Alphaproteobacteria</taxon>
        <taxon>Rhodobacterales</taxon>
        <taxon>Paracoccaceae</taxon>
        <taxon>Cereibacter</taxon>
    </lineage>
</organism>
<gene>
    <name evidence="1" type="ORF">D1114_10010</name>
</gene>
<dbReference type="Proteomes" id="UP000266305">
    <property type="component" value="Unassembled WGS sequence"/>
</dbReference>
<protein>
    <recommendedName>
        <fullName evidence="3">DNA-binding protein</fullName>
    </recommendedName>
</protein>
<comment type="caution">
    <text evidence="1">The sequence shown here is derived from an EMBL/GenBank/DDBJ whole genome shotgun (WGS) entry which is preliminary data.</text>
</comment>
<evidence type="ECO:0000313" key="1">
    <source>
        <dbReference type="EMBL" id="RHZ95518.1"/>
    </source>
</evidence>
<name>A0AAX1ULZ0_CERSP</name>
<proteinExistence type="predicted"/>
<sequence length="203" mass="21586">MPGAMDRGHEDFDALRATLAKFRLAGFEGRIARAAGDYLEEHGQEILPPSRAEPLSGAERAALRAVGVEPEGVADPQPALDLAARHAVLAETALPLAEAAARLGVDPSRLRQRLRERTILGIRGPDARGWRIPGFQLTAAGELPGLRRVLKAIRPEARPVQVAAFFTTPQSDLDDGRGAGLTPAAWLAAGHDPEPVRELAAAI</sequence>